<dbReference type="Proteomes" id="UP001597327">
    <property type="component" value="Unassembled WGS sequence"/>
</dbReference>
<proteinExistence type="predicted"/>
<dbReference type="InterPro" id="IPR036380">
    <property type="entry name" value="Isochorismatase-like_sf"/>
</dbReference>
<evidence type="ECO:0000313" key="3">
    <source>
        <dbReference type="EMBL" id="MFD1697050.1"/>
    </source>
</evidence>
<dbReference type="InterPro" id="IPR000868">
    <property type="entry name" value="Isochorismatase-like_dom"/>
</dbReference>
<dbReference type="PANTHER" id="PTHR43540">
    <property type="entry name" value="PEROXYUREIDOACRYLATE/UREIDOACRYLATE AMIDOHYDROLASE-RELATED"/>
    <property type="match status" value="1"/>
</dbReference>
<dbReference type="InterPro" id="IPR050272">
    <property type="entry name" value="Isochorismatase-like_hydrls"/>
</dbReference>
<gene>
    <name evidence="3" type="ORF">ACFSC7_16140</name>
</gene>
<reference evidence="4" key="1">
    <citation type="journal article" date="2019" name="Int. J. Syst. Evol. Microbiol.">
        <title>The Global Catalogue of Microorganisms (GCM) 10K type strain sequencing project: providing services to taxonomists for standard genome sequencing and annotation.</title>
        <authorList>
            <consortium name="The Broad Institute Genomics Platform"/>
            <consortium name="The Broad Institute Genome Sequencing Center for Infectious Disease"/>
            <person name="Wu L."/>
            <person name="Ma J."/>
        </authorList>
    </citation>
    <scope>NUCLEOTIDE SEQUENCE [LARGE SCALE GENOMIC DNA]</scope>
    <source>
        <strain evidence="4">JCM 3369</strain>
    </source>
</reference>
<dbReference type="SUPFAM" id="SSF52499">
    <property type="entry name" value="Isochorismatase-like hydrolases"/>
    <property type="match status" value="1"/>
</dbReference>
<comment type="caution">
    <text evidence="3">The sequence shown here is derived from an EMBL/GenBank/DDBJ whole genome shotgun (WGS) entry which is preliminary data.</text>
</comment>
<dbReference type="EMBL" id="JBHUFA010000014">
    <property type="protein sequence ID" value="MFD1697050.1"/>
    <property type="molecule type" value="Genomic_DNA"/>
</dbReference>
<evidence type="ECO:0000313" key="4">
    <source>
        <dbReference type="Proteomes" id="UP001597327"/>
    </source>
</evidence>
<evidence type="ECO:0000256" key="1">
    <source>
        <dbReference type="ARBA" id="ARBA00022801"/>
    </source>
</evidence>
<dbReference type="Gene3D" id="3.40.50.850">
    <property type="entry name" value="Isochorismatase-like"/>
    <property type="match status" value="1"/>
</dbReference>
<dbReference type="RefSeq" id="WP_149893881.1">
    <property type="nucleotide sequence ID" value="NZ_JBHUFA010000014.1"/>
</dbReference>
<feature type="domain" description="Isochorismatase-like" evidence="2">
    <location>
        <begin position="40"/>
        <end position="206"/>
    </location>
</feature>
<dbReference type="Pfam" id="PF00857">
    <property type="entry name" value="Isochorismatase"/>
    <property type="match status" value="1"/>
</dbReference>
<evidence type="ECO:0000259" key="2">
    <source>
        <dbReference type="Pfam" id="PF00857"/>
    </source>
</evidence>
<organism evidence="3 4">
    <name type="scientific">Roseibium aestuarii</name>
    <dbReference type="NCBI Taxonomy" id="2600299"/>
    <lineage>
        <taxon>Bacteria</taxon>
        <taxon>Pseudomonadati</taxon>
        <taxon>Pseudomonadota</taxon>
        <taxon>Alphaproteobacteria</taxon>
        <taxon>Hyphomicrobiales</taxon>
        <taxon>Stappiaceae</taxon>
        <taxon>Roseibium</taxon>
    </lineage>
</organism>
<keyword evidence="1" id="KW-0378">Hydrolase</keyword>
<name>A0ABW4JY01_9HYPH</name>
<protein>
    <submittedName>
        <fullName evidence="3">Isochorismatase family protein</fullName>
    </submittedName>
</protein>
<sequence>MIWLLVAAPVVAVFLWLANGIRLIGRVSRGERIGERSGRALLLIDLQAVFWAGRAYSDASKARAQAAVLAEVAAARASGTPVIAVRQEWSIPSTRVLARLVMKGQAIAGTSGTDLAAPFKAAPDHILIKRVQDAFETGELDRLLASLNVGTLRICGLDACYCVARTAQAGLARGFQVELASEAILATDETARQKAFKQLAAEGATVL</sequence>
<keyword evidence="4" id="KW-1185">Reference proteome</keyword>
<dbReference type="PANTHER" id="PTHR43540:SF1">
    <property type="entry name" value="ISOCHORISMATASE HYDROLASE"/>
    <property type="match status" value="1"/>
</dbReference>
<accession>A0ABW4JY01</accession>